<dbReference type="SMART" id="SM00365">
    <property type="entry name" value="LRR_SD22"/>
    <property type="match status" value="4"/>
</dbReference>
<keyword evidence="5" id="KW-0677">Repeat</keyword>
<evidence type="ECO:0000256" key="5">
    <source>
        <dbReference type="ARBA" id="ARBA00022737"/>
    </source>
</evidence>
<protein>
    <submittedName>
        <fullName evidence="9">Uncharacterized protein</fullName>
    </submittedName>
</protein>
<evidence type="ECO:0000256" key="7">
    <source>
        <dbReference type="ARBA" id="ARBA00023136"/>
    </source>
</evidence>
<comment type="caution">
    <text evidence="9">The sequence shown here is derived from an EMBL/GenBank/DDBJ whole genome shotgun (WGS) entry which is preliminary data.</text>
</comment>
<dbReference type="InterPro" id="IPR001611">
    <property type="entry name" value="Leu-rich_rpt"/>
</dbReference>
<evidence type="ECO:0000256" key="2">
    <source>
        <dbReference type="ARBA" id="ARBA00022614"/>
    </source>
</evidence>
<dbReference type="EMBL" id="JBANQN010000001">
    <property type="protein sequence ID" value="KAK6804950.1"/>
    <property type="molecule type" value="Genomic_DNA"/>
</dbReference>
<keyword evidence="10" id="KW-1185">Reference proteome</keyword>
<name>A0AAN8UE09_SOLBU</name>
<evidence type="ECO:0000313" key="9">
    <source>
        <dbReference type="EMBL" id="KAK6804950.1"/>
    </source>
</evidence>
<keyword evidence="7" id="KW-0472">Membrane</keyword>
<evidence type="ECO:0000256" key="8">
    <source>
        <dbReference type="ARBA" id="ARBA00023180"/>
    </source>
</evidence>
<keyword evidence="2" id="KW-0433">Leucine-rich repeat</keyword>
<dbReference type="Gene3D" id="3.80.10.10">
    <property type="entry name" value="Ribonuclease Inhibitor"/>
    <property type="match status" value="4"/>
</dbReference>
<dbReference type="InterPro" id="IPR032675">
    <property type="entry name" value="LRR_dom_sf"/>
</dbReference>
<gene>
    <name evidence="9" type="ORF">RDI58_002734</name>
</gene>
<keyword evidence="6" id="KW-1133">Transmembrane helix</keyword>
<dbReference type="FunFam" id="3.80.10.10:FF:000041">
    <property type="entry name" value="LRR receptor-like serine/threonine-protein kinase ERECTA"/>
    <property type="match status" value="1"/>
</dbReference>
<keyword evidence="3" id="KW-0812">Transmembrane</keyword>
<dbReference type="PANTHER" id="PTHR46662:SF107">
    <property type="entry name" value="LRR RECEPTOR-LIKE SERINE_THREONINE-PROTEIN KINASE GSO2"/>
    <property type="match status" value="1"/>
</dbReference>
<dbReference type="SUPFAM" id="SSF52047">
    <property type="entry name" value="RNI-like"/>
    <property type="match status" value="1"/>
</dbReference>
<dbReference type="GO" id="GO:0016020">
    <property type="term" value="C:membrane"/>
    <property type="evidence" value="ECO:0007669"/>
    <property type="project" value="UniProtKB-SubCell"/>
</dbReference>
<dbReference type="GO" id="GO:0006952">
    <property type="term" value="P:defense response"/>
    <property type="evidence" value="ECO:0007669"/>
    <property type="project" value="UniProtKB-ARBA"/>
</dbReference>
<dbReference type="PRINTS" id="PR00019">
    <property type="entry name" value="LEURICHRPT"/>
</dbReference>
<evidence type="ECO:0000256" key="1">
    <source>
        <dbReference type="ARBA" id="ARBA00004167"/>
    </source>
</evidence>
<dbReference type="Proteomes" id="UP001371456">
    <property type="component" value="Unassembled WGS sequence"/>
</dbReference>
<dbReference type="GO" id="GO:0051707">
    <property type="term" value="P:response to other organism"/>
    <property type="evidence" value="ECO:0007669"/>
    <property type="project" value="UniProtKB-ARBA"/>
</dbReference>
<dbReference type="AlphaFoldDB" id="A0AAN8UE09"/>
<organism evidence="9 10">
    <name type="scientific">Solanum bulbocastanum</name>
    <name type="common">Wild potato</name>
    <dbReference type="NCBI Taxonomy" id="147425"/>
    <lineage>
        <taxon>Eukaryota</taxon>
        <taxon>Viridiplantae</taxon>
        <taxon>Streptophyta</taxon>
        <taxon>Embryophyta</taxon>
        <taxon>Tracheophyta</taxon>
        <taxon>Spermatophyta</taxon>
        <taxon>Magnoliopsida</taxon>
        <taxon>eudicotyledons</taxon>
        <taxon>Gunneridae</taxon>
        <taxon>Pentapetalae</taxon>
        <taxon>asterids</taxon>
        <taxon>lamiids</taxon>
        <taxon>Solanales</taxon>
        <taxon>Solanaceae</taxon>
        <taxon>Solanoideae</taxon>
        <taxon>Solaneae</taxon>
        <taxon>Solanum</taxon>
    </lineage>
</organism>
<dbReference type="Pfam" id="PF00560">
    <property type="entry name" value="LRR_1"/>
    <property type="match status" value="3"/>
</dbReference>
<dbReference type="InterPro" id="IPR003591">
    <property type="entry name" value="Leu-rich_rpt_typical-subtyp"/>
</dbReference>
<comment type="subcellular location">
    <subcellularLocation>
        <location evidence="1">Membrane</location>
        <topology evidence="1">Single-pass membrane protein</topology>
    </subcellularLocation>
</comment>
<sequence>MEDIWLDLIDRTNNCYWKKVGYLIPGNSTCLGGNISFDLLDLHHLEYLTLVYPSFRVCSYPFDTVERSWVKDLNWISGLSSLKCLDLSYVNLSSATHWLDSINKLPSLVTLSLQNCSLHYLPYSFPNWNMTSLSYLSLSHNNFVNSELPKWLSNDTTIETLYMVYSNIQGPISNVEWGKLCNLQKLYLEQNKLNGDISRVVEELSKCSNPTIEVLSLGENVLTGKLPNSLGHLKNFRILSISFNMISGTVLASIEQLSRLEILYFGENQLKRPLPESIFNLSELTALQLTTNALEGNQSFTKSLCKTPSTESFIPILWKKFFNQLEQYNQIGGSLPRIVNFPSTYQIWTVGFYFSYYYGVMVDLSSNHFHGSLPLWPTMTDLNLANNWFSGCIPLNIGHVMTKLQVLDLSGNDFIGTIPYSITSVKQLLRLDLSDNHLSGKIPDWWYDLQQLQVIDLSGNNLSGTIPPSVCSPLSLFWLRLCRNNFSRGLPKSLRNCNSLLTLDIAENKITGTIPKWFGESLLSLHKLRMTSNMIHGRIPPQLCQLSNNHQILHLSHNNLTGSIPSCLGTLSGLKLVKFYKWFPNYLYFSYVFTPKMELIEKGTKDTYTFTLGQVNLIDISCNNLQGEIPNEITALPALSTLNLSRNQLS</sequence>
<dbReference type="SMART" id="SM00369">
    <property type="entry name" value="LRR_TYP"/>
    <property type="match status" value="7"/>
</dbReference>
<evidence type="ECO:0000256" key="3">
    <source>
        <dbReference type="ARBA" id="ARBA00022692"/>
    </source>
</evidence>
<evidence type="ECO:0000256" key="6">
    <source>
        <dbReference type="ARBA" id="ARBA00022989"/>
    </source>
</evidence>
<proteinExistence type="predicted"/>
<evidence type="ECO:0000256" key="4">
    <source>
        <dbReference type="ARBA" id="ARBA00022729"/>
    </source>
</evidence>
<dbReference type="Pfam" id="PF13855">
    <property type="entry name" value="LRR_8"/>
    <property type="match status" value="1"/>
</dbReference>
<accession>A0AAN8UE09</accession>
<reference evidence="9 10" key="1">
    <citation type="submission" date="2024-02" db="EMBL/GenBank/DDBJ databases">
        <title>de novo genome assembly of Solanum bulbocastanum strain 11H21.</title>
        <authorList>
            <person name="Hosaka A.J."/>
        </authorList>
    </citation>
    <scope>NUCLEOTIDE SEQUENCE [LARGE SCALE GENOMIC DNA]</scope>
    <source>
        <tissue evidence="9">Young leaves</tissue>
    </source>
</reference>
<evidence type="ECO:0000313" key="10">
    <source>
        <dbReference type="Proteomes" id="UP001371456"/>
    </source>
</evidence>
<keyword evidence="4" id="KW-0732">Signal</keyword>
<dbReference type="SUPFAM" id="SSF52058">
    <property type="entry name" value="L domain-like"/>
    <property type="match status" value="1"/>
</dbReference>
<dbReference type="FunFam" id="3.80.10.10:FF:000095">
    <property type="entry name" value="LRR receptor-like serine/threonine-protein kinase GSO1"/>
    <property type="match status" value="1"/>
</dbReference>
<dbReference type="PANTHER" id="PTHR46662">
    <property type="entry name" value="DI-GLUCOSE BINDING PROTEIN WITH LEUCINE-RICH REPEAT DOMAIN-CONTAINING PROTEIN"/>
    <property type="match status" value="1"/>
</dbReference>
<keyword evidence="8" id="KW-0325">Glycoprotein</keyword>